<reference evidence="1" key="2">
    <citation type="submission" date="2018-03" db="EMBL/GenBank/DDBJ databases">
        <title>The Triticum urartu genome reveals the dynamic nature of wheat genome evolution.</title>
        <authorList>
            <person name="Ling H."/>
            <person name="Ma B."/>
            <person name="Shi X."/>
            <person name="Liu H."/>
            <person name="Dong L."/>
            <person name="Sun H."/>
            <person name="Cao Y."/>
            <person name="Gao Q."/>
            <person name="Zheng S."/>
            <person name="Li Y."/>
            <person name="Yu Y."/>
            <person name="Du H."/>
            <person name="Qi M."/>
            <person name="Li Y."/>
            <person name="Yu H."/>
            <person name="Cui Y."/>
            <person name="Wang N."/>
            <person name="Chen C."/>
            <person name="Wu H."/>
            <person name="Zhao Y."/>
            <person name="Zhang J."/>
            <person name="Li Y."/>
            <person name="Zhou W."/>
            <person name="Zhang B."/>
            <person name="Hu W."/>
            <person name="Eijk M."/>
            <person name="Tang J."/>
            <person name="Witsenboer H."/>
            <person name="Zhao S."/>
            <person name="Li Z."/>
            <person name="Zhang A."/>
            <person name="Wang D."/>
            <person name="Liang C."/>
        </authorList>
    </citation>
    <scope>NUCLEOTIDE SEQUENCE [LARGE SCALE GENOMIC DNA]</scope>
    <source>
        <strain evidence="1">cv. G1812</strain>
    </source>
</reference>
<protein>
    <submittedName>
        <fullName evidence="1">Uncharacterized protein</fullName>
    </submittedName>
</protein>
<accession>A0A8R7PBF9</accession>
<evidence type="ECO:0000313" key="1">
    <source>
        <dbReference type="EnsemblPlants" id="TuG1812G0200001465.01.T01"/>
    </source>
</evidence>
<dbReference type="AlphaFoldDB" id="A0A8R7PBF9"/>
<evidence type="ECO:0000313" key="2">
    <source>
        <dbReference type="Proteomes" id="UP000015106"/>
    </source>
</evidence>
<sequence length="58" mass="6523">MRPHAVSKLVRNSQKRSLGSWDTVMGAECPWPSQHIRDAHIITVINANFHGQAHAMFS</sequence>
<keyword evidence="2" id="KW-1185">Reference proteome</keyword>
<reference evidence="2" key="1">
    <citation type="journal article" date="2013" name="Nature">
        <title>Draft genome of the wheat A-genome progenitor Triticum urartu.</title>
        <authorList>
            <person name="Ling H.Q."/>
            <person name="Zhao S."/>
            <person name="Liu D."/>
            <person name="Wang J."/>
            <person name="Sun H."/>
            <person name="Zhang C."/>
            <person name="Fan H."/>
            <person name="Li D."/>
            <person name="Dong L."/>
            <person name="Tao Y."/>
            <person name="Gao C."/>
            <person name="Wu H."/>
            <person name="Li Y."/>
            <person name="Cui Y."/>
            <person name="Guo X."/>
            <person name="Zheng S."/>
            <person name="Wang B."/>
            <person name="Yu K."/>
            <person name="Liang Q."/>
            <person name="Yang W."/>
            <person name="Lou X."/>
            <person name="Chen J."/>
            <person name="Feng M."/>
            <person name="Jian J."/>
            <person name="Zhang X."/>
            <person name="Luo G."/>
            <person name="Jiang Y."/>
            <person name="Liu J."/>
            <person name="Wang Z."/>
            <person name="Sha Y."/>
            <person name="Zhang B."/>
            <person name="Wu H."/>
            <person name="Tang D."/>
            <person name="Shen Q."/>
            <person name="Xue P."/>
            <person name="Zou S."/>
            <person name="Wang X."/>
            <person name="Liu X."/>
            <person name="Wang F."/>
            <person name="Yang Y."/>
            <person name="An X."/>
            <person name="Dong Z."/>
            <person name="Zhang K."/>
            <person name="Zhang X."/>
            <person name="Luo M.C."/>
            <person name="Dvorak J."/>
            <person name="Tong Y."/>
            <person name="Wang J."/>
            <person name="Yang H."/>
            <person name="Li Z."/>
            <person name="Wang D."/>
            <person name="Zhang A."/>
            <person name="Wang J."/>
        </authorList>
    </citation>
    <scope>NUCLEOTIDE SEQUENCE</scope>
    <source>
        <strain evidence="2">cv. G1812</strain>
    </source>
</reference>
<dbReference type="EnsemblPlants" id="TuG1812G0200001465.01.T01">
    <property type="protein sequence ID" value="TuG1812G0200001465.01.T01"/>
    <property type="gene ID" value="TuG1812G0200001465.01"/>
</dbReference>
<proteinExistence type="predicted"/>
<dbReference type="Gramene" id="TuG1812G0200001465.01.T01">
    <property type="protein sequence ID" value="TuG1812G0200001465.01.T01"/>
    <property type="gene ID" value="TuG1812G0200001465.01"/>
</dbReference>
<organism evidence="1 2">
    <name type="scientific">Triticum urartu</name>
    <name type="common">Red wild einkorn</name>
    <name type="synonym">Crithodium urartu</name>
    <dbReference type="NCBI Taxonomy" id="4572"/>
    <lineage>
        <taxon>Eukaryota</taxon>
        <taxon>Viridiplantae</taxon>
        <taxon>Streptophyta</taxon>
        <taxon>Embryophyta</taxon>
        <taxon>Tracheophyta</taxon>
        <taxon>Spermatophyta</taxon>
        <taxon>Magnoliopsida</taxon>
        <taxon>Liliopsida</taxon>
        <taxon>Poales</taxon>
        <taxon>Poaceae</taxon>
        <taxon>BOP clade</taxon>
        <taxon>Pooideae</taxon>
        <taxon>Triticodae</taxon>
        <taxon>Triticeae</taxon>
        <taxon>Triticinae</taxon>
        <taxon>Triticum</taxon>
    </lineage>
</organism>
<dbReference type="Proteomes" id="UP000015106">
    <property type="component" value="Chromosome 2"/>
</dbReference>
<reference evidence="1" key="3">
    <citation type="submission" date="2022-06" db="UniProtKB">
        <authorList>
            <consortium name="EnsemblPlants"/>
        </authorList>
    </citation>
    <scope>IDENTIFICATION</scope>
</reference>
<name>A0A8R7PBF9_TRIUA</name>